<reference evidence="5" key="3">
    <citation type="journal article" date="2019" name="Int. J. Syst. Evol. Microbiol.">
        <title>The Global Catalogue of Microorganisms (GCM) 10K type strain sequencing project: providing services to taxonomists for standard genome sequencing and annotation.</title>
        <authorList>
            <consortium name="The Broad Institute Genomics Platform"/>
            <consortium name="The Broad Institute Genome Sequencing Center for Infectious Disease"/>
            <person name="Wu L."/>
            <person name="Ma J."/>
        </authorList>
    </citation>
    <scope>NUCLEOTIDE SEQUENCE [LARGE SCALE GENOMIC DNA]</scope>
    <source>
        <strain evidence="5">KCTC 62575</strain>
    </source>
</reference>
<name>A0A371YMQ4_9GAMM</name>
<evidence type="ECO:0000313" key="3">
    <source>
        <dbReference type="EMBL" id="RFC82765.1"/>
    </source>
</evidence>
<reference evidence="2" key="4">
    <citation type="submission" date="2024-09" db="EMBL/GenBank/DDBJ databases">
        <authorList>
            <person name="Sun Q."/>
            <person name="Mori K."/>
        </authorList>
    </citation>
    <scope>NUCLEOTIDE SEQUENCE</scope>
    <source>
        <strain evidence="2">KCTC 62575</strain>
    </source>
</reference>
<gene>
    <name evidence="2" type="ORF">ACFODO_19690</name>
    <name evidence="3" type="ORF">C9E89_014890</name>
</gene>
<keyword evidence="1" id="KW-0812">Transmembrane</keyword>
<dbReference type="EMBL" id="JBHRSF010000136">
    <property type="protein sequence ID" value="MFC2997422.1"/>
    <property type="molecule type" value="Genomic_DNA"/>
</dbReference>
<proteinExistence type="predicted"/>
<organism evidence="3 4">
    <name type="scientific">Acinetobacter sichuanensis</name>
    <dbReference type="NCBI Taxonomy" id="2136183"/>
    <lineage>
        <taxon>Bacteria</taxon>
        <taxon>Pseudomonadati</taxon>
        <taxon>Pseudomonadota</taxon>
        <taxon>Gammaproteobacteria</taxon>
        <taxon>Moraxellales</taxon>
        <taxon>Moraxellaceae</taxon>
        <taxon>Acinetobacter</taxon>
    </lineage>
</organism>
<keyword evidence="5" id="KW-1185">Reference proteome</keyword>
<evidence type="ECO:0000313" key="4">
    <source>
        <dbReference type="Proteomes" id="UP000240957"/>
    </source>
</evidence>
<dbReference type="RefSeq" id="WP_107009126.1">
    <property type="nucleotide sequence ID" value="NZ_JBHRSF010000136.1"/>
</dbReference>
<comment type="caution">
    <text evidence="3">The sequence shown here is derived from an EMBL/GenBank/DDBJ whole genome shotgun (WGS) entry which is preliminary data.</text>
</comment>
<reference evidence="2" key="1">
    <citation type="journal article" date="2014" name="Int. J. Syst. Evol. Microbiol.">
        <title>Complete genome of a new Firmicutes species belonging to the dominant human colonic microbiota ('Ruminococcus bicirculans') reveals two chromosomes and a selective capacity to utilize plant glucans.</title>
        <authorList>
            <consortium name="NISC Comparative Sequencing Program"/>
            <person name="Wegmann U."/>
            <person name="Louis P."/>
            <person name="Goesmann A."/>
            <person name="Henrissat B."/>
            <person name="Duncan S.H."/>
            <person name="Flint H.J."/>
        </authorList>
    </citation>
    <scope>NUCLEOTIDE SEQUENCE</scope>
    <source>
        <strain evidence="2">KCTC 62575</strain>
    </source>
</reference>
<dbReference type="OrthoDB" id="6710068at2"/>
<dbReference type="EMBL" id="PYIX02000027">
    <property type="protein sequence ID" value="RFC82765.1"/>
    <property type="molecule type" value="Genomic_DNA"/>
</dbReference>
<dbReference type="AlphaFoldDB" id="A0A371YMQ4"/>
<accession>A0A371YMQ4</accession>
<dbReference type="Proteomes" id="UP000240957">
    <property type="component" value="Unassembled WGS sequence"/>
</dbReference>
<keyword evidence="1" id="KW-1133">Transmembrane helix</keyword>
<keyword evidence="1" id="KW-0472">Membrane</keyword>
<evidence type="ECO:0000313" key="5">
    <source>
        <dbReference type="Proteomes" id="UP001595455"/>
    </source>
</evidence>
<dbReference type="Proteomes" id="UP001595455">
    <property type="component" value="Unassembled WGS sequence"/>
</dbReference>
<protein>
    <submittedName>
        <fullName evidence="3">Uncharacterized protein</fullName>
    </submittedName>
</protein>
<evidence type="ECO:0000256" key="1">
    <source>
        <dbReference type="SAM" id="Phobius"/>
    </source>
</evidence>
<feature type="transmembrane region" description="Helical" evidence="1">
    <location>
        <begin position="35"/>
        <end position="57"/>
    </location>
</feature>
<reference evidence="3 4" key="2">
    <citation type="submission" date="2018-08" db="EMBL/GenBank/DDBJ databases">
        <title>The draft genome of Acinetobacter sichuanensis strain WCHAc060041.</title>
        <authorList>
            <person name="Qin J."/>
            <person name="Feng Y."/>
            <person name="Zong Z."/>
        </authorList>
    </citation>
    <scope>NUCLEOTIDE SEQUENCE [LARGE SCALE GENOMIC DNA]</scope>
    <source>
        <strain evidence="3 4">WCHAc060041</strain>
    </source>
</reference>
<sequence length="83" mass="9465">MLYQYQCACCNKAVTANDRECLHCGSQHIRSPYSIWILCVLACLAVVVTVKIMHIYVENHSEAPHQMSLVEVLNKENLRSESK</sequence>
<evidence type="ECO:0000313" key="2">
    <source>
        <dbReference type="EMBL" id="MFC2997422.1"/>
    </source>
</evidence>